<dbReference type="AlphaFoldDB" id="A0A9B0TF34"/>
<evidence type="ECO:0000256" key="2">
    <source>
        <dbReference type="ARBA" id="ARBA00007685"/>
    </source>
</evidence>
<evidence type="ECO:0000256" key="7">
    <source>
        <dbReference type="ARBA" id="ARBA00022989"/>
    </source>
</evidence>
<comment type="subcellular location">
    <subcellularLocation>
        <location evidence="1">Endoplasmic reticulum membrane</location>
        <topology evidence="1">Single-pass type III membrane protein</topology>
    </subcellularLocation>
</comment>
<protein>
    <recommendedName>
        <fullName evidence="3">Dolichyl-diphosphooligosaccharide--protein glycosyltransferase subunit 4</fullName>
    </recommendedName>
</protein>
<dbReference type="OrthoDB" id="2124077at2759"/>
<reference evidence="11" key="1">
    <citation type="submission" date="2025-08" db="UniProtKB">
        <authorList>
            <consortium name="RefSeq"/>
        </authorList>
    </citation>
    <scope>IDENTIFICATION</scope>
    <source>
        <tissue evidence="11">Spleen</tissue>
    </source>
</reference>
<dbReference type="InterPro" id="IPR036330">
    <property type="entry name" value="Ost4p_sf"/>
</dbReference>
<evidence type="ECO:0000256" key="1">
    <source>
        <dbReference type="ARBA" id="ARBA00004643"/>
    </source>
</evidence>
<dbReference type="InterPro" id="IPR051307">
    <property type="entry name" value="OST4"/>
</dbReference>
<evidence type="ECO:0000313" key="11">
    <source>
        <dbReference type="RefSeq" id="XP_006862927.1"/>
    </source>
</evidence>
<dbReference type="RefSeq" id="XP_006862927.1">
    <property type="nucleotide sequence ID" value="XM_006862865.1"/>
</dbReference>
<dbReference type="PANTHER" id="PTHR48164">
    <property type="entry name" value="DOLICHYL-DIPHOSPHOOLIGOSACCHARIDE--PROTEIN GLYCOSYLTRANSFERASE SUBUNIT 4"/>
    <property type="match status" value="1"/>
</dbReference>
<gene>
    <name evidence="11" type="primary">LOC102812777</name>
</gene>
<accession>A0A9B0TF34</accession>
<keyword evidence="10" id="KW-1185">Reference proteome</keyword>
<dbReference type="SUPFAM" id="SSF103464">
    <property type="entry name" value="Oligosaccharyltransferase subunit ost4p"/>
    <property type="match status" value="1"/>
</dbReference>
<keyword evidence="7 9" id="KW-1133">Transmembrane helix</keyword>
<dbReference type="Pfam" id="PF10215">
    <property type="entry name" value="Ost4"/>
    <property type="match status" value="1"/>
</dbReference>
<keyword evidence="5" id="KW-0256">Endoplasmic reticulum</keyword>
<dbReference type="GeneID" id="102812777"/>
<keyword evidence="4 9" id="KW-0812">Transmembrane</keyword>
<feature type="transmembrane region" description="Helical" evidence="9">
    <location>
        <begin position="43"/>
        <end position="64"/>
    </location>
</feature>
<evidence type="ECO:0000256" key="5">
    <source>
        <dbReference type="ARBA" id="ARBA00022824"/>
    </source>
</evidence>
<proteinExistence type="inferred from homology"/>
<keyword evidence="8 9" id="KW-0472">Membrane</keyword>
<dbReference type="GO" id="GO:0018279">
    <property type="term" value="P:protein N-linked glycosylation via asparagine"/>
    <property type="evidence" value="ECO:0007669"/>
    <property type="project" value="TreeGrafter"/>
</dbReference>
<evidence type="ECO:0000256" key="3">
    <source>
        <dbReference type="ARBA" id="ARBA00017662"/>
    </source>
</evidence>
<evidence type="ECO:0000256" key="6">
    <source>
        <dbReference type="ARBA" id="ARBA00022968"/>
    </source>
</evidence>
<dbReference type="Proteomes" id="UP000504623">
    <property type="component" value="Unplaced"/>
</dbReference>
<evidence type="ECO:0000313" key="10">
    <source>
        <dbReference type="Proteomes" id="UP000504623"/>
    </source>
</evidence>
<organism evidence="10 11">
    <name type="scientific">Chrysochloris asiatica</name>
    <name type="common">Cape golden mole</name>
    <dbReference type="NCBI Taxonomy" id="185453"/>
    <lineage>
        <taxon>Eukaryota</taxon>
        <taxon>Metazoa</taxon>
        <taxon>Chordata</taxon>
        <taxon>Craniata</taxon>
        <taxon>Vertebrata</taxon>
        <taxon>Euteleostomi</taxon>
        <taxon>Mammalia</taxon>
        <taxon>Eutheria</taxon>
        <taxon>Afrotheria</taxon>
        <taxon>Chrysochloridae</taxon>
        <taxon>Chrysochlorinae</taxon>
        <taxon>Chrysochloris</taxon>
    </lineage>
</organism>
<dbReference type="InterPro" id="IPR018943">
    <property type="entry name" value="Oligosaccaryltransferase"/>
</dbReference>
<evidence type="ECO:0000256" key="8">
    <source>
        <dbReference type="ARBA" id="ARBA00023136"/>
    </source>
</evidence>
<name>A0A9B0TF34_CHRAS</name>
<sequence>MYNIILALRWCYKVPVQVAYLELVRSERRSPAWLMRIITDMQLAIFANMLGMFLFLLVVLYHYVAINNPKNQE</sequence>
<dbReference type="PANTHER" id="PTHR48164:SF1">
    <property type="entry name" value="DOLICHYL-DIPHOSPHOOLIGOSACCHARIDE--PROTEIN GLYCOSYLTRANSFERASE SUBUNIT 4"/>
    <property type="match status" value="1"/>
</dbReference>
<comment type="similarity">
    <text evidence="2">Belongs to the OST4 family.</text>
</comment>
<keyword evidence="6" id="KW-0735">Signal-anchor</keyword>
<evidence type="ECO:0000256" key="9">
    <source>
        <dbReference type="SAM" id="Phobius"/>
    </source>
</evidence>
<evidence type="ECO:0000256" key="4">
    <source>
        <dbReference type="ARBA" id="ARBA00022692"/>
    </source>
</evidence>
<dbReference type="GO" id="GO:0008250">
    <property type="term" value="C:oligosaccharyltransferase complex"/>
    <property type="evidence" value="ECO:0007669"/>
    <property type="project" value="TreeGrafter"/>
</dbReference>